<keyword evidence="15" id="KW-1185">Reference proteome</keyword>
<dbReference type="InterPro" id="IPR040622">
    <property type="entry name" value="EGF_integrin_1"/>
</dbReference>
<comment type="subcellular location">
    <subcellularLocation>
        <location evidence="11">Cell membrane</location>
        <topology evidence="11">Single-pass type I membrane protein</topology>
    </subcellularLocation>
    <subcellularLocation>
        <location evidence="1">Membrane</location>
        <topology evidence="1">Single-pass type I membrane protein</topology>
    </subcellularLocation>
</comment>
<evidence type="ECO:0000256" key="2">
    <source>
        <dbReference type="ARBA" id="ARBA00007449"/>
    </source>
</evidence>
<protein>
    <recommendedName>
        <fullName evidence="11">Integrin beta</fullName>
    </recommendedName>
</protein>
<reference evidence="14" key="1">
    <citation type="submission" date="2023-03" db="EMBL/GenBank/DDBJ databases">
        <authorList>
            <person name="Steffen K."/>
            <person name="Cardenas P."/>
        </authorList>
    </citation>
    <scope>NUCLEOTIDE SEQUENCE</scope>
</reference>
<dbReference type="GO" id="GO:0098609">
    <property type="term" value="P:cell-cell adhesion"/>
    <property type="evidence" value="ECO:0007669"/>
    <property type="project" value="TreeGrafter"/>
</dbReference>
<dbReference type="GO" id="GO:0009986">
    <property type="term" value="C:cell surface"/>
    <property type="evidence" value="ECO:0007669"/>
    <property type="project" value="TreeGrafter"/>
</dbReference>
<comment type="similarity">
    <text evidence="2 11">Belongs to the integrin beta chain family.</text>
</comment>
<keyword evidence="12" id="KW-0732">Signal</keyword>
<dbReference type="InterPro" id="IPR002035">
    <property type="entry name" value="VWF_A"/>
</dbReference>
<dbReference type="Pfam" id="PF00362">
    <property type="entry name" value="Integrin_beta"/>
    <property type="match status" value="1"/>
</dbReference>
<dbReference type="GO" id="GO:0007160">
    <property type="term" value="P:cell-matrix adhesion"/>
    <property type="evidence" value="ECO:0007669"/>
    <property type="project" value="TreeGrafter"/>
</dbReference>
<dbReference type="AlphaFoldDB" id="A0AA35W861"/>
<dbReference type="EMBL" id="CASHTH010000445">
    <property type="protein sequence ID" value="CAI8001607.1"/>
    <property type="molecule type" value="Genomic_DNA"/>
</dbReference>
<keyword evidence="6" id="KW-1133">Transmembrane helix</keyword>
<comment type="caution">
    <text evidence="14">The sequence shown here is derived from an EMBL/GenBank/DDBJ whole genome shotgun (WGS) entry which is preliminary data.</text>
</comment>
<dbReference type="GO" id="GO:0007229">
    <property type="term" value="P:integrin-mediated signaling pathway"/>
    <property type="evidence" value="ECO:0007669"/>
    <property type="project" value="UniProtKB-KW"/>
</dbReference>
<evidence type="ECO:0000256" key="4">
    <source>
        <dbReference type="ARBA" id="ARBA00022692"/>
    </source>
</evidence>
<accession>A0AA35W861</accession>
<feature type="chain" id="PRO_5041238208" description="Integrin beta" evidence="12">
    <location>
        <begin position="25"/>
        <end position="653"/>
    </location>
</feature>
<evidence type="ECO:0000256" key="11">
    <source>
        <dbReference type="RuleBase" id="RU000633"/>
    </source>
</evidence>
<dbReference type="Proteomes" id="UP001174909">
    <property type="component" value="Unassembled WGS sequence"/>
</dbReference>
<dbReference type="PROSITE" id="PS50234">
    <property type="entry name" value="VWFA"/>
    <property type="match status" value="1"/>
</dbReference>
<keyword evidence="8" id="KW-0472">Membrane</keyword>
<keyword evidence="7 11" id="KW-0401">Integrin</keyword>
<dbReference type="PANTHER" id="PTHR10082:SF3">
    <property type="entry name" value="INTEGRIN BETA-LIKE PROTEIN 1"/>
    <property type="match status" value="1"/>
</dbReference>
<sequence length="653" mass="70041">MPWNTAALRLCCILSTLLWSSGNAIDCELRQTCSDCITIDLTCGWCADEGVRLDSRCRLNGMHTDCGNVFAPASEIVVPQEPPPATAISPETYNVSLRNTDTLSLPIDVTTVRNIPLDLYILFDVSQSMDEEISAIQGASAEIIARLQNITDDVQVGVGSYVDKATLPFSRRNLTQESGCIKPGGPCYNFRHYGRMTNSREELSERFSRIETGSNIDAPEAGLDAMAQAVICNESVGWRDSAVKMILTFTDDAFKFSGEGRQGGILTPFETVCGLTNSTETNSYTMYSGLRNDYTSPGQLLSFLESSNIIPVFVSVTSSAQAQGFYNVSQTHQELARLYNMRLSGRASFASVNTTGTNETGIANSILTIIDQQVLFILSQTGLSPERINGISFSVKAECPARAIELNEGTNMESCSNVSVGDTTRFTLNVKLLDCEVFGTETREVAVSVFPLGRVVIEITPICSCLCDDYEVNSPRCSFNGNFSCGECTCKEGYCGLQCQFNVSVRTGCPDGLGGNICSGERGACLGTCECVCEMNLTAIVDNPKLLRVGVNASAFGPPASVTISPACLQLVLKPRSAPVMVTAATGNVCVISTRTETSIAATERTTSTADASLQKSSVNLILLNCAVELVGVTAIVATAQNLTVDNTANMWD</sequence>
<dbReference type="InterPro" id="IPR032695">
    <property type="entry name" value="Integrin_dom_sf"/>
</dbReference>
<feature type="signal peptide" evidence="12">
    <location>
        <begin position="1"/>
        <end position="24"/>
    </location>
</feature>
<dbReference type="Gene3D" id="3.40.50.410">
    <property type="entry name" value="von Willebrand factor, type A domain"/>
    <property type="match status" value="1"/>
</dbReference>
<evidence type="ECO:0000256" key="9">
    <source>
        <dbReference type="ARBA" id="ARBA00023157"/>
    </source>
</evidence>
<dbReference type="Pfam" id="PF18372">
    <property type="entry name" value="I-EGF_1"/>
    <property type="match status" value="1"/>
</dbReference>
<evidence type="ECO:0000256" key="7">
    <source>
        <dbReference type="ARBA" id="ARBA00023037"/>
    </source>
</evidence>
<dbReference type="GO" id="GO:0005178">
    <property type="term" value="F:integrin binding"/>
    <property type="evidence" value="ECO:0007669"/>
    <property type="project" value="TreeGrafter"/>
</dbReference>
<dbReference type="InterPro" id="IPR015812">
    <property type="entry name" value="Integrin_bsu"/>
</dbReference>
<evidence type="ECO:0000256" key="3">
    <source>
        <dbReference type="ARBA" id="ARBA00022536"/>
    </source>
</evidence>
<dbReference type="GO" id="GO:0008305">
    <property type="term" value="C:integrin complex"/>
    <property type="evidence" value="ECO:0007669"/>
    <property type="project" value="TreeGrafter"/>
</dbReference>
<keyword evidence="5" id="KW-0677">Repeat</keyword>
<dbReference type="SUPFAM" id="SSF53300">
    <property type="entry name" value="vWA-like"/>
    <property type="match status" value="1"/>
</dbReference>
<dbReference type="Gene3D" id="2.60.40.1510">
    <property type="entry name" value="ntegrin, alpha v. Chain A, domain 3"/>
    <property type="match status" value="1"/>
</dbReference>
<dbReference type="InterPro" id="IPR036465">
    <property type="entry name" value="vWFA_dom_sf"/>
</dbReference>
<proteinExistence type="inferred from homology"/>
<dbReference type="SUPFAM" id="SSF69179">
    <property type="entry name" value="Integrin domains"/>
    <property type="match status" value="1"/>
</dbReference>
<dbReference type="SUPFAM" id="SSF103575">
    <property type="entry name" value="Plexin repeat"/>
    <property type="match status" value="1"/>
</dbReference>
<evidence type="ECO:0000256" key="8">
    <source>
        <dbReference type="ARBA" id="ARBA00023136"/>
    </source>
</evidence>
<keyword evidence="11" id="KW-0130">Cell adhesion</keyword>
<evidence type="ECO:0000313" key="15">
    <source>
        <dbReference type="Proteomes" id="UP001174909"/>
    </source>
</evidence>
<dbReference type="SMART" id="SM00187">
    <property type="entry name" value="INB"/>
    <property type="match status" value="1"/>
</dbReference>
<evidence type="ECO:0000256" key="6">
    <source>
        <dbReference type="ARBA" id="ARBA00022989"/>
    </source>
</evidence>
<gene>
    <name evidence="14" type="ORF">GBAR_LOCUS3220</name>
</gene>
<dbReference type="InterPro" id="IPR002369">
    <property type="entry name" value="Integrin_bsu_VWA"/>
</dbReference>
<name>A0AA35W861_GEOBA</name>
<keyword evidence="10" id="KW-0325">Glycoprotein</keyword>
<dbReference type="GO" id="GO:0016477">
    <property type="term" value="P:cell migration"/>
    <property type="evidence" value="ECO:0007669"/>
    <property type="project" value="TreeGrafter"/>
</dbReference>
<evidence type="ECO:0000256" key="1">
    <source>
        <dbReference type="ARBA" id="ARBA00004479"/>
    </source>
</evidence>
<evidence type="ECO:0000256" key="10">
    <source>
        <dbReference type="ARBA" id="ARBA00023180"/>
    </source>
</evidence>
<keyword evidence="9" id="KW-1015">Disulfide bond</keyword>
<dbReference type="PANTHER" id="PTHR10082">
    <property type="entry name" value="INTEGRIN BETA SUBUNIT"/>
    <property type="match status" value="1"/>
</dbReference>
<keyword evidence="3" id="KW-0245">EGF-like domain</keyword>
<evidence type="ECO:0000313" key="14">
    <source>
        <dbReference type="EMBL" id="CAI8001607.1"/>
    </source>
</evidence>
<evidence type="ECO:0000256" key="5">
    <source>
        <dbReference type="ARBA" id="ARBA00022737"/>
    </source>
</evidence>
<evidence type="ECO:0000256" key="12">
    <source>
        <dbReference type="SAM" id="SignalP"/>
    </source>
</evidence>
<feature type="domain" description="VWFA" evidence="13">
    <location>
        <begin position="118"/>
        <end position="366"/>
    </location>
</feature>
<keyword evidence="4 11" id="KW-0812">Transmembrane</keyword>
<dbReference type="GO" id="GO:0005925">
    <property type="term" value="C:focal adhesion"/>
    <property type="evidence" value="ECO:0007669"/>
    <property type="project" value="TreeGrafter"/>
</dbReference>
<organism evidence="14 15">
    <name type="scientific">Geodia barretti</name>
    <name type="common">Barrett's horny sponge</name>
    <dbReference type="NCBI Taxonomy" id="519541"/>
    <lineage>
        <taxon>Eukaryota</taxon>
        <taxon>Metazoa</taxon>
        <taxon>Porifera</taxon>
        <taxon>Demospongiae</taxon>
        <taxon>Heteroscleromorpha</taxon>
        <taxon>Tetractinellida</taxon>
        <taxon>Astrophorina</taxon>
        <taxon>Geodiidae</taxon>
        <taxon>Geodia</taxon>
    </lineage>
</organism>
<dbReference type="PRINTS" id="PR01186">
    <property type="entry name" value="INTEGRINB"/>
</dbReference>
<evidence type="ECO:0000259" key="13">
    <source>
        <dbReference type="PROSITE" id="PS50234"/>
    </source>
</evidence>
<dbReference type="GO" id="GO:0033627">
    <property type="term" value="P:cell adhesion mediated by integrin"/>
    <property type="evidence" value="ECO:0007669"/>
    <property type="project" value="TreeGrafter"/>
</dbReference>